<dbReference type="InterPro" id="IPR049207">
    <property type="entry name" value="DUF4246_N"/>
</dbReference>
<protein>
    <submittedName>
        <fullName evidence="5">Uncharacterized protein</fullName>
    </submittedName>
</protein>
<feature type="domain" description="DUF4246" evidence="4">
    <location>
        <begin position="7"/>
        <end position="80"/>
    </location>
</feature>
<gene>
    <name evidence="5" type="ORF">LTR82_017583</name>
</gene>
<name>A0AAN6F7R9_9PEZI</name>
<sequence>MARLLRPAFGLPLEQIPEWNRSPWSNKKERFPHAIADFFAIASVTCREQRMLDFVNQITDKSRWWEKVYNQEILARWRSEVCGSEEQQRTSADHLDIKCFDFCVQELRDKATYLEKHNLVHVIDVDATVVKSDVDPSDTIWSSLRAAVRPLEDVPDQQHDWHPGSDGLVRDLLHPSLFPLQYGKSRVMPTGTVPLDGCAEYTGAGEVCPEQPRDNRETAFTKEVAWGNRTELKPWGRYQWLPSEVSFTGGATKIDSYINNLHPQAHGNVYNVLEQAVNRAVPLWNECLSWFYDRKRIQVAGCSYEDFITPTYPGYPNGETIDDGDGHNAGSPRDKERHWHSWLRDHPNERLLLQPSPNEDYVPFEQRIEKDGVKRIDLRSDFPNGLQVIFKLANIHLTPDKPTYIGSNWHVEGALNEHICATALFYYDSDNITDSYLEFRQYVETEEISVRQAQDEYEAAEQMYGIKNEEAAIQNLGRVRTRPGRWLAFPNVMQHRVGQFGLRDPRSPGHRKILAMFLVDPHIKILSTANVPPQQRDWWAVEVRKISPFAELPIELFERIVEVVDDFPISWDEACETREALMAERGRATDQYNHLLEQVSIHQPVSTC</sequence>
<feature type="coiled-coil region" evidence="1">
    <location>
        <begin position="443"/>
        <end position="470"/>
    </location>
</feature>
<comment type="caution">
    <text evidence="5">The sequence shown here is derived from an EMBL/GenBank/DDBJ whole genome shotgun (WGS) entry which is preliminary data.</text>
</comment>
<dbReference type="InterPro" id="IPR049192">
    <property type="entry name" value="DUF4246_C"/>
</dbReference>
<proteinExistence type="predicted"/>
<evidence type="ECO:0000259" key="3">
    <source>
        <dbReference type="Pfam" id="PF14033"/>
    </source>
</evidence>
<accession>A0AAN6F7R9</accession>
<organism evidence="5 6">
    <name type="scientific">Friedmanniomyces endolithicus</name>
    <dbReference type="NCBI Taxonomy" id="329885"/>
    <lineage>
        <taxon>Eukaryota</taxon>
        <taxon>Fungi</taxon>
        <taxon>Dikarya</taxon>
        <taxon>Ascomycota</taxon>
        <taxon>Pezizomycotina</taxon>
        <taxon>Dothideomycetes</taxon>
        <taxon>Dothideomycetidae</taxon>
        <taxon>Mycosphaerellales</taxon>
        <taxon>Teratosphaeriaceae</taxon>
        <taxon>Friedmanniomyces</taxon>
    </lineage>
</organism>
<dbReference type="AlphaFoldDB" id="A0AAN6F7R9"/>
<dbReference type="EMBL" id="JASUXU010000151">
    <property type="protein sequence ID" value="KAK0303340.1"/>
    <property type="molecule type" value="Genomic_DNA"/>
</dbReference>
<keyword evidence="1" id="KW-0175">Coiled coil</keyword>
<evidence type="ECO:0000256" key="1">
    <source>
        <dbReference type="SAM" id="Coils"/>
    </source>
</evidence>
<dbReference type="PANTHER" id="PTHR33119">
    <property type="entry name" value="IFI3P"/>
    <property type="match status" value="1"/>
</dbReference>
<dbReference type="Pfam" id="PF14033">
    <property type="entry name" value="DUF4246"/>
    <property type="match status" value="1"/>
</dbReference>
<evidence type="ECO:0000256" key="2">
    <source>
        <dbReference type="SAM" id="MobiDB-lite"/>
    </source>
</evidence>
<feature type="region of interest" description="Disordered" evidence="2">
    <location>
        <begin position="316"/>
        <end position="335"/>
    </location>
</feature>
<evidence type="ECO:0000313" key="5">
    <source>
        <dbReference type="EMBL" id="KAK0303340.1"/>
    </source>
</evidence>
<dbReference type="Pfam" id="PF21666">
    <property type="entry name" value="DUF4246_N"/>
    <property type="match status" value="1"/>
</dbReference>
<feature type="domain" description="DUF4246" evidence="3">
    <location>
        <begin position="98"/>
        <end position="540"/>
    </location>
</feature>
<dbReference type="Proteomes" id="UP001168146">
    <property type="component" value="Unassembled WGS sequence"/>
</dbReference>
<reference evidence="5" key="1">
    <citation type="submission" date="2021-12" db="EMBL/GenBank/DDBJ databases">
        <title>Black yeast isolated from Biological Soil Crust.</title>
        <authorList>
            <person name="Kurbessoian T."/>
        </authorList>
    </citation>
    <scope>NUCLEOTIDE SEQUENCE</scope>
    <source>
        <strain evidence="5">CCFEE 5208</strain>
    </source>
</reference>
<evidence type="ECO:0000259" key="4">
    <source>
        <dbReference type="Pfam" id="PF21666"/>
    </source>
</evidence>
<dbReference type="InterPro" id="IPR025340">
    <property type="entry name" value="DUF4246"/>
</dbReference>
<evidence type="ECO:0000313" key="6">
    <source>
        <dbReference type="Proteomes" id="UP001168146"/>
    </source>
</evidence>
<dbReference type="PANTHER" id="PTHR33119:SF1">
    <property type="entry name" value="FE2OG DIOXYGENASE DOMAIN-CONTAINING PROTEIN"/>
    <property type="match status" value="1"/>
</dbReference>